<keyword evidence="1" id="KW-0479">Metal-binding</keyword>
<keyword evidence="1" id="KW-0863">Zinc-finger</keyword>
<accession>A0AAE1JVP1</accession>
<feature type="domain" description="CCHC-type" evidence="3">
    <location>
        <begin position="303"/>
        <end position="316"/>
    </location>
</feature>
<sequence>MRRRKEKQSAKAEDEEDLEDDKRASSSVVVSSSDDEEANEDLTLKIEEKAQRMREAKLLPNGVLDGDGDSGGDVGLESAEVEMKVHEKKVKIESGYQSVSIIRVEVITAEEQETSQAIKASETNESPGASALQMSDNIVLRKLLRGPRYFDPPDSNWGTCFNCGEGGHTAVNCKEGKRKKPCFVCGSFEHGAKQCNKARDCFICKKGGHQAKDCPEMTTGGSKRAGLCLKCGQLGHEMFQCKNNYSSDDLKEIQCYVCKEFGHLCCVDSNDGPKWEVSCYRCGQLGHNGLACTRLREESKTACFKCGEEGHFARECSSDKAKKKSRLLLKSLRIRLRFHEEKDYIENGSAPPDISNANKRKKMQNDDMVARLLENTRLPEGTTVATTPSSCFKCGEAGHVAGECTSSGKGLLEETTGAATPGSCLKCGEEGHFAHECTSSAKAKEMYRLFLKSLRTREEKDYIENGSAPPDIGKAHKRKKIQNDDMVAQLLENLL</sequence>
<dbReference type="PANTHER" id="PTHR46978:SF1">
    <property type="entry name" value="ZINC KNUCKLE (CCHC-TYPE) FAMILY PROTEIN"/>
    <property type="match status" value="1"/>
</dbReference>
<gene>
    <name evidence="4" type="ORF">QN277_018977</name>
</gene>
<feature type="region of interest" description="Disordered" evidence="2">
    <location>
        <begin position="1"/>
        <end position="40"/>
    </location>
</feature>
<dbReference type="SUPFAM" id="SSF57756">
    <property type="entry name" value="Retrovirus zinc finger-like domains"/>
    <property type="match status" value="4"/>
</dbReference>
<dbReference type="SMART" id="SM00343">
    <property type="entry name" value="ZnF_C2HC"/>
    <property type="match status" value="9"/>
</dbReference>
<feature type="domain" description="CCHC-type" evidence="3">
    <location>
        <begin position="279"/>
        <end position="294"/>
    </location>
</feature>
<protein>
    <recommendedName>
        <fullName evidence="3">CCHC-type domain-containing protein</fullName>
    </recommendedName>
</protein>
<dbReference type="InterPro" id="IPR001878">
    <property type="entry name" value="Znf_CCHC"/>
</dbReference>
<proteinExistence type="predicted"/>
<dbReference type="Pfam" id="PF00098">
    <property type="entry name" value="zf-CCHC"/>
    <property type="match status" value="5"/>
</dbReference>
<dbReference type="Pfam" id="PF13917">
    <property type="entry name" value="zf-CCHC_3"/>
    <property type="match status" value="1"/>
</dbReference>
<dbReference type="Proteomes" id="UP001293593">
    <property type="component" value="Unassembled WGS sequence"/>
</dbReference>
<dbReference type="AlphaFoldDB" id="A0AAE1JVP1"/>
<keyword evidence="5" id="KW-1185">Reference proteome</keyword>
<dbReference type="PANTHER" id="PTHR46978">
    <property type="entry name" value="ZINC KNUCKLE (CCHC-TYPE) FAMILY PROTEIN"/>
    <property type="match status" value="1"/>
</dbReference>
<dbReference type="GO" id="GO:0008270">
    <property type="term" value="F:zinc ion binding"/>
    <property type="evidence" value="ECO:0007669"/>
    <property type="project" value="UniProtKB-KW"/>
</dbReference>
<feature type="domain" description="CCHC-type" evidence="3">
    <location>
        <begin position="228"/>
        <end position="243"/>
    </location>
</feature>
<evidence type="ECO:0000259" key="3">
    <source>
        <dbReference type="PROSITE" id="PS50158"/>
    </source>
</evidence>
<organism evidence="4 5">
    <name type="scientific">Acacia crassicarpa</name>
    <name type="common">northern wattle</name>
    <dbReference type="NCBI Taxonomy" id="499986"/>
    <lineage>
        <taxon>Eukaryota</taxon>
        <taxon>Viridiplantae</taxon>
        <taxon>Streptophyta</taxon>
        <taxon>Embryophyta</taxon>
        <taxon>Tracheophyta</taxon>
        <taxon>Spermatophyta</taxon>
        <taxon>Magnoliopsida</taxon>
        <taxon>eudicotyledons</taxon>
        <taxon>Gunneridae</taxon>
        <taxon>Pentapetalae</taxon>
        <taxon>rosids</taxon>
        <taxon>fabids</taxon>
        <taxon>Fabales</taxon>
        <taxon>Fabaceae</taxon>
        <taxon>Caesalpinioideae</taxon>
        <taxon>mimosoid clade</taxon>
        <taxon>Acacieae</taxon>
        <taxon>Acacia</taxon>
    </lineage>
</organism>
<dbReference type="GO" id="GO:0003676">
    <property type="term" value="F:nucleic acid binding"/>
    <property type="evidence" value="ECO:0007669"/>
    <property type="project" value="InterPro"/>
</dbReference>
<feature type="domain" description="CCHC-type" evidence="3">
    <location>
        <begin position="160"/>
        <end position="175"/>
    </location>
</feature>
<evidence type="ECO:0000313" key="4">
    <source>
        <dbReference type="EMBL" id="KAK4275971.1"/>
    </source>
</evidence>
<dbReference type="InterPro" id="IPR036875">
    <property type="entry name" value="Znf_CCHC_sf"/>
</dbReference>
<evidence type="ECO:0000256" key="2">
    <source>
        <dbReference type="SAM" id="MobiDB-lite"/>
    </source>
</evidence>
<comment type="caution">
    <text evidence="4">The sequence shown here is derived from an EMBL/GenBank/DDBJ whole genome shotgun (WGS) entry which is preliminary data.</text>
</comment>
<dbReference type="PROSITE" id="PS50158">
    <property type="entry name" value="ZF_CCHC"/>
    <property type="match status" value="7"/>
</dbReference>
<evidence type="ECO:0000256" key="1">
    <source>
        <dbReference type="PROSITE-ProRule" id="PRU00047"/>
    </source>
</evidence>
<feature type="domain" description="CCHC-type" evidence="3">
    <location>
        <begin position="391"/>
        <end position="406"/>
    </location>
</feature>
<feature type="domain" description="CCHC-type" evidence="3">
    <location>
        <begin position="424"/>
        <end position="439"/>
    </location>
</feature>
<reference evidence="4" key="1">
    <citation type="submission" date="2023-10" db="EMBL/GenBank/DDBJ databases">
        <title>Chromosome-level genome of the transformable northern wattle, Acacia crassicarpa.</title>
        <authorList>
            <person name="Massaro I."/>
            <person name="Sinha N.R."/>
            <person name="Poethig S."/>
            <person name="Leichty A.R."/>
        </authorList>
    </citation>
    <scope>NUCLEOTIDE SEQUENCE</scope>
    <source>
        <strain evidence="4">Acra3RX</strain>
        <tissue evidence="4">Leaf</tissue>
    </source>
</reference>
<name>A0AAE1JVP1_9FABA</name>
<dbReference type="EMBL" id="JAWXYG010000004">
    <property type="protein sequence ID" value="KAK4275971.1"/>
    <property type="molecule type" value="Genomic_DNA"/>
</dbReference>
<feature type="domain" description="CCHC-type" evidence="3">
    <location>
        <begin position="201"/>
        <end position="216"/>
    </location>
</feature>
<keyword evidence="1" id="KW-0862">Zinc</keyword>
<dbReference type="Gene3D" id="4.10.60.10">
    <property type="entry name" value="Zinc finger, CCHC-type"/>
    <property type="match status" value="5"/>
</dbReference>
<evidence type="ECO:0000313" key="5">
    <source>
        <dbReference type="Proteomes" id="UP001293593"/>
    </source>
</evidence>